<dbReference type="PANTHER" id="PTHR33499">
    <property type="entry name" value="OS12G0282400 PROTEIN-RELATED"/>
    <property type="match status" value="1"/>
</dbReference>
<reference evidence="1 2" key="1">
    <citation type="submission" date="2019-12" db="EMBL/GenBank/DDBJ databases">
        <authorList>
            <person name="Alioto T."/>
            <person name="Alioto T."/>
            <person name="Gomez Garrido J."/>
        </authorList>
    </citation>
    <scope>NUCLEOTIDE SEQUENCE [LARGE SCALE GENOMIC DNA]</scope>
</reference>
<keyword evidence="2" id="KW-1185">Reference proteome</keyword>
<gene>
    <name evidence="1" type="ORF">OLEA9_A020239</name>
</gene>
<dbReference type="Gramene" id="OE9A020239T1">
    <property type="protein sequence ID" value="OE9A020239C1"/>
    <property type="gene ID" value="OE9A020239"/>
</dbReference>
<evidence type="ECO:0000313" key="1">
    <source>
        <dbReference type="EMBL" id="CAA2962201.1"/>
    </source>
</evidence>
<sequence>MASRTRIGKKNRVFTTSYEPPSDVFSSMASCKGPLTHTILQANISSSLSKTSNAQVPTPLPQPLRVPAPLSQPQLQLNSSQATTLTHETILNSNESPFLYIYSHSLKRKGRGPTRGKGTDDIVSAAGKISLEISKKLGRAIGNQQARLASECGYVVRSFAPLCYKRWIDIPYEEKNKLYDRVLAKFKLDLTVEHVHKCVNDTLARRYRDYRCRLKEKYFNGKTLDDAMKNCPTDIKQVDWDWLCQYWSTPEFQILQSIKTGDQGTATDNLMKWKGFHVITDRNQALQFTAAPFIQEGQSLKSIGAPYFL</sequence>
<protein>
    <recommendedName>
        <fullName evidence="3">Transposase</fullName>
    </recommendedName>
</protein>
<evidence type="ECO:0000313" key="2">
    <source>
        <dbReference type="Proteomes" id="UP000594638"/>
    </source>
</evidence>
<evidence type="ECO:0008006" key="3">
    <source>
        <dbReference type="Google" id="ProtNLM"/>
    </source>
</evidence>
<name>A0A8S0QBC6_OLEEU</name>
<organism evidence="1 2">
    <name type="scientific">Olea europaea subsp. europaea</name>
    <dbReference type="NCBI Taxonomy" id="158383"/>
    <lineage>
        <taxon>Eukaryota</taxon>
        <taxon>Viridiplantae</taxon>
        <taxon>Streptophyta</taxon>
        <taxon>Embryophyta</taxon>
        <taxon>Tracheophyta</taxon>
        <taxon>Spermatophyta</taxon>
        <taxon>Magnoliopsida</taxon>
        <taxon>eudicotyledons</taxon>
        <taxon>Gunneridae</taxon>
        <taxon>Pentapetalae</taxon>
        <taxon>asterids</taxon>
        <taxon>lamiids</taxon>
        <taxon>Lamiales</taxon>
        <taxon>Oleaceae</taxon>
        <taxon>Oleeae</taxon>
        <taxon>Olea</taxon>
    </lineage>
</organism>
<dbReference type="OrthoDB" id="1706770at2759"/>
<accession>A0A8S0QBC6</accession>
<dbReference type="EMBL" id="CACTIH010000797">
    <property type="protein sequence ID" value="CAA2962201.1"/>
    <property type="molecule type" value="Genomic_DNA"/>
</dbReference>
<dbReference type="Proteomes" id="UP000594638">
    <property type="component" value="Unassembled WGS sequence"/>
</dbReference>
<proteinExistence type="predicted"/>
<dbReference type="AlphaFoldDB" id="A0A8S0QBC6"/>
<dbReference type="PANTHER" id="PTHR33499:SF11">
    <property type="entry name" value="NO APICAL MERISTEM-ASSOCIATED C-TERMINAL DOMAIN-CONTAINING PROTEIN"/>
    <property type="match status" value="1"/>
</dbReference>
<comment type="caution">
    <text evidence="1">The sequence shown here is derived from an EMBL/GenBank/DDBJ whole genome shotgun (WGS) entry which is preliminary data.</text>
</comment>